<evidence type="ECO:0000256" key="1">
    <source>
        <dbReference type="ARBA" id="ARBA00004533"/>
    </source>
</evidence>
<sequence length="290" mass="34253">MLKKGFAHLGIFFIVVLSLLPMSILYLLADGLYVLLYYVFNYRRKVVRANLMNAFPEKELTEIVAIEKKYFKYLAALIFEIVKLNSISKEEAIRRFPFRNRELIEGYLQRGESVLVCSAHYGNWEWGTLSCGLHFSAVQYPIYKPLNNPIFDAWFKKVRCKFGNQMIAMRQTFRALQATKDITTLFSFGNDQAPTREESNYWTTFLNQPTAIQLGIEKIAKKTNRPVFYLRVKVIKRGYYEVDCVPLCLNPAETAEFEITEMHTRFLEQIIRDEPAYWLWSHRRWKHQPQ</sequence>
<gene>
    <name evidence="8" type="ORF">SAMN04488023_101300</name>
</gene>
<dbReference type="AlphaFoldDB" id="A0A1H9JCF0"/>
<keyword evidence="5 7" id="KW-0472">Membrane</keyword>
<dbReference type="Pfam" id="PF03279">
    <property type="entry name" value="Lip_A_acyltrans"/>
    <property type="match status" value="1"/>
</dbReference>
<dbReference type="Proteomes" id="UP000199572">
    <property type="component" value="Unassembled WGS sequence"/>
</dbReference>
<accession>A0A1H9JCF0</accession>
<dbReference type="InterPro" id="IPR004960">
    <property type="entry name" value="LipA_acyltrans"/>
</dbReference>
<organism evidence="8 9">
    <name type="scientific">Pedobacter rhizosphaerae</name>
    <dbReference type="NCBI Taxonomy" id="390241"/>
    <lineage>
        <taxon>Bacteria</taxon>
        <taxon>Pseudomonadati</taxon>
        <taxon>Bacteroidota</taxon>
        <taxon>Sphingobacteriia</taxon>
        <taxon>Sphingobacteriales</taxon>
        <taxon>Sphingobacteriaceae</taxon>
        <taxon>Pedobacter</taxon>
    </lineage>
</organism>
<keyword evidence="2" id="KW-1003">Cell membrane</keyword>
<dbReference type="CDD" id="cd07984">
    <property type="entry name" value="LPLAT_LABLAT-like"/>
    <property type="match status" value="1"/>
</dbReference>
<evidence type="ECO:0000256" key="7">
    <source>
        <dbReference type="SAM" id="Phobius"/>
    </source>
</evidence>
<feature type="transmembrane region" description="Helical" evidence="7">
    <location>
        <begin position="6"/>
        <end position="39"/>
    </location>
</feature>
<evidence type="ECO:0000256" key="4">
    <source>
        <dbReference type="ARBA" id="ARBA00022679"/>
    </source>
</evidence>
<reference evidence="8 9" key="1">
    <citation type="submission" date="2016-10" db="EMBL/GenBank/DDBJ databases">
        <authorList>
            <person name="de Groot N.N."/>
        </authorList>
    </citation>
    <scope>NUCLEOTIDE SEQUENCE [LARGE SCALE GENOMIC DNA]</scope>
    <source>
        <strain evidence="8 9">DSM 18610</strain>
    </source>
</reference>
<dbReference type="PANTHER" id="PTHR30606">
    <property type="entry name" value="LIPID A BIOSYNTHESIS LAUROYL ACYLTRANSFERASE"/>
    <property type="match status" value="1"/>
</dbReference>
<keyword evidence="3" id="KW-0997">Cell inner membrane</keyword>
<keyword evidence="4 8" id="KW-0808">Transferase</keyword>
<keyword evidence="6" id="KW-0012">Acyltransferase</keyword>
<dbReference type="STRING" id="390241.SAMN04488023_101300"/>
<evidence type="ECO:0000256" key="3">
    <source>
        <dbReference type="ARBA" id="ARBA00022519"/>
    </source>
</evidence>
<evidence type="ECO:0000256" key="5">
    <source>
        <dbReference type="ARBA" id="ARBA00023136"/>
    </source>
</evidence>
<comment type="subcellular location">
    <subcellularLocation>
        <location evidence="1">Cell inner membrane</location>
    </subcellularLocation>
</comment>
<dbReference type="RefSeq" id="WP_090880263.1">
    <property type="nucleotide sequence ID" value="NZ_FOGG01000001.1"/>
</dbReference>
<evidence type="ECO:0000256" key="2">
    <source>
        <dbReference type="ARBA" id="ARBA00022475"/>
    </source>
</evidence>
<evidence type="ECO:0000313" key="8">
    <source>
        <dbReference type="EMBL" id="SEQ84443.1"/>
    </source>
</evidence>
<dbReference type="GO" id="GO:0009247">
    <property type="term" value="P:glycolipid biosynthetic process"/>
    <property type="evidence" value="ECO:0007669"/>
    <property type="project" value="UniProtKB-ARBA"/>
</dbReference>
<keyword evidence="9" id="KW-1185">Reference proteome</keyword>
<protein>
    <submittedName>
        <fullName evidence="8">KDO2-lipid IV(A) lauroyltransferase</fullName>
    </submittedName>
</protein>
<evidence type="ECO:0000313" key="9">
    <source>
        <dbReference type="Proteomes" id="UP000199572"/>
    </source>
</evidence>
<keyword evidence="7" id="KW-0812">Transmembrane</keyword>
<keyword evidence="7" id="KW-1133">Transmembrane helix</keyword>
<dbReference type="EMBL" id="FOGG01000001">
    <property type="protein sequence ID" value="SEQ84443.1"/>
    <property type="molecule type" value="Genomic_DNA"/>
</dbReference>
<dbReference type="OrthoDB" id="9801955at2"/>
<evidence type="ECO:0000256" key="6">
    <source>
        <dbReference type="ARBA" id="ARBA00023315"/>
    </source>
</evidence>
<proteinExistence type="predicted"/>
<dbReference type="GO" id="GO:0005886">
    <property type="term" value="C:plasma membrane"/>
    <property type="evidence" value="ECO:0007669"/>
    <property type="project" value="UniProtKB-SubCell"/>
</dbReference>
<dbReference type="GO" id="GO:0016746">
    <property type="term" value="F:acyltransferase activity"/>
    <property type="evidence" value="ECO:0007669"/>
    <property type="project" value="UniProtKB-KW"/>
</dbReference>
<name>A0A1H9JCF0_9SPHI</name>
<dbReference type="PANTHER" id="PTHR30606:SF10">
    <property type="entry name" value="PHOSPHATIDYLINOSITOL MANNOSIDE ACYLTRANSFERASE"/>
    <property type="match status" value="1"/>
</dbReference>